<feature type="compositionally biased region" description="Pro residues" evidence="1">
    <location>
        <begin position="83"/>
        <end position="97"/>
    </location>
</feature>
<name>A0A5C4LK28_9HYPH</name>
<dbReference type="OrthoDB" id="8449526at2"/>
<accession>A0A5C4LK28</accession>
<keyword evidence="2" id="KW-0732">Signal</keyword>
<dbReference type="InterPro" id="IPR011256">
    <property type="entry name" value="Reg_factor_effector_dom_sf"/>
</dbReference>
<organism evidence="4 5">
    <name type="scientific">Methylobacterium terricola</name>
    <dbReference type="NCBI Taxonomy" id="2583531"/>
    <lineage>
        <taxon>Bacteria</taxon>
        <taxon>Pseudomonadati</taxon>
        <taxon>Pseudomonadota</taxon>
        <taxon>Alphaproteobacteria</taxon>
        <taxon>Hyphomicrobiales</taxon>
        <taxon>Methylobacteriaceae</taxon>
        <taxon>Methylobacterium</taxon>
    </lineage>
</organism>
<feature type="compositionally biased region" description="Pro residues" evidence="1">
    <location>
        <begin position="43"/>
        <end position="67"/>
    </location>
</feature>
<comment type="caution">
    <text evidence="4">The sequence shown here is derived from an EMBL/GenBank/DDBJ whole genome shotgun (WGS) entry which is preliminary data.</text>
</comment>
<protein>
    <submittedName>
        <fullName evidence="4">GyrI-like domain-containing protein</fullName>
    </submittedName>
</protein>
<proteinExistence type="predicted"/>
<dbReference type="EMBL" id="VDDA01000004">
    <property type="protein sequence ID" value="TNC13411.1"/>
    <property type="molecule type" value="Genomic_DNA"/>
</dbReference>
<sequence>MPTHAEAARSAPPVMKTRLPTIAIGLAASLACGASVLAQPAQAPAPAPSQAPAPAPAPSPAAPPAGTPSPAQSTPLPTTTAPGPGPGPNQAPTPPAPEKALPPATPVPPAAGRVPLVANPGDPSDVDEVTLPAKPAAILSGSAKWDQAVPSLKDAVAKVEAALAQAGIKATGKPLSVFTRTDDDGFQYEVMVPVEAAPNPRPAGLPDDLRFGATPSGKALRFTHKGPYEGIDQTYETVTAYLDAKGIIVQDAFVEEYLTPLASPSDEALEVNIYALPK</sequence>
<dbReference type="SMART" id="SM00871">
    <property type="entry name" value="AraC_E_bind"/>
    <property type="match status" value="1"/>
</dbReference>
<dbReference type="InterPro" id="IPR029442">
    <property type="entry name" value="GyrI-like"/>
</dbReference>
<evidence type="ECO:0000313" key="4">
    <source>
        <dbReference type="EMBL" id="TNC13411.1"/>
    </source>
</evidence>
<dbReference type="Gene3D" id="3.20.80.10">
    <property type="entry name" value="Regulatory factor, effector binding domain"/>
    <property type="match status" value="1"/>
</dbReference>
<evidence type="ECO:0000256" key="1">
    <source>
        <dbReference type="SAM" id="MobiDB-lite"/>
    </source>
</evidence>
<evidence type="ECO:0000313" key="5">
    <source>
        <dbReference type="Proteomes" id="UP000305267"/>
    </source>
</evidence>
<keyword evidence="5" id="KW-1185">Reference proteome</keyword>
<feature type="region of interest" description="Disordered" evidence="1">
    <location>
        <begin position="39"/>
        <end position="128"/>
    </location>
</feature>
<evidence type="ECO:0000256" key="2">
    <source>
        <dbReference type="SAM" id="SignalP"/>
    </source>
</evidence>
<dbReference type="AlphaFoldDB" id="A0A5C4LK28"/>
<feature type="chain" id="PRO_5023068506" evidence="2">
    <location>
        <begin position="39"/>
        <end position="278"/>
    </location>
</feature>
<feature type="signal peptide" evidence="2">
    <location>
        <begin position="1"/>
        <end position="38"/>
    </location>
</feature>
<gene>
    <name evidence="4" type="ORF">FF100_11420</name>
</gene>
<dbReference type="SUPFAM" id="SSF55136">
    <property type="entry name" value="Probable bacterial effector-binding domain"/>
    <property type="match status" value="1"/>
</dbReference>
<reference evidence="4 5" key="1">
    <citation type="submission" date="2019-06" db="EMBL/GenBank/DDBJ databases">
        <title>Genome of Methylobacterium sp. 17Sr1-39.</title>
        <authorList>
            <person name="Seo T."/>
        </authorList>
    </citation>
    <scope>NUCLEOTIDE SEQUENCE [LARGE SCALE GENOMIC DNA]</scope>
    <source>
        <strain evidence="4 5">17Sr1-39</strain>
    </source>
</reference>
<dbReference type="InterPro" id="IPR010499">
    <property type="entry name" value="AraC_E-bd"/>
</dbReference>
<dbReference type="Pfam" id="PF06445">
    <property type="entry name" value="GyrI-like"/>
    <property type="match status" value="1"/>
</dbReference>
<feature type="domain" description="AraC effector-binding" evidence="3">
    <location>
        <begin position="124"/>
        <end position="278"/>
    </location>
</feature>
<feature type="compositionally biased region" description="Low complexity" evidence="1">
    <location>
        <begin position="68"/>
        <end position="82"/>
    </location>
</feature>
<dbReference type="Proteomes" id="UP000305267">
    <property type="component" value="Unassembled WGS sequence"/>
</dbReference>
<evidence type="ECO:0000259" key="3">
    <source>
        <dbReference type="SMART" id="SM00871"/>
    </source>
</evidence>